<dbReference type="InterPro" id="IPR013762">
    <property type="entry name" value="Integrase-like_cat_sf"/>
</dbReference>
<sequence length="256" mass="28917">MTIYGYVWNVVPTLKRWANSGITDVKEVTTDDITTALADLPPVRRHAAHAPVRSLFRALRRERKIFRDPARSVSVPQAVKLPTPLPSDTLKGLLSKTGDARSKFVVALVAVHALTHADMLPLLLEDLDRARGRLRVRRPQRRDHIVYLDEITAALATAWIRERHRRWPRTTSPYLLVSRVSAADETNPIMSDEVTKAVFERVGITAGKLREDRIYDEARHTDDAVHLMRTFGLATSTAMKYITAAHPDKRPDPIQA</sequence>
<protein>
    <recommendedName>
        <fullName evidence="4">Integrase</fullName>
    </recommendedName>
</protein>
<dbReference type="Proteomes" id="UP001340816">
    <property type="component" value="Chromosome"/>
</dbReference>
<evidence type="ECO:0000313" key="2">
    <source>
        <dbReference type="EMBL" id="WSD22066.1"/>
    </source>
</evidence>
<dbReference type="RefSeq" id="WP_326763227.1">
    <property type="nucleotide sequence ID" value="NZ_CP109135.1"/>
</dbReference>
<keyword evidence="1" id="KW-0233">DNA recombination</keyword>
<evidence type="ECO:0008006" key="4">
    <source>
        <dbReference type="Google" id="ProtNLM"/>
    </source>
</evidence>
<dbReference type="EMBL" id="CP109135">
    <property type="protein sequence ID" value="WSD22066.1"/>
    <property type="molecule type" value="Genomic_DNA"/>
</dbReference>
<organism evidence="2 3">
    <name type="scientific">Streptomyces phaeochromogenes</name>
    <dbReference type="NCBI Taxonomy" id="1923"/>
    <lineage>
        <taxon>Bacteria</taxon>
        <taxon>Bacillati</taxon>
        <taxon>Actinomycetota</taxon>
        <taxon>Actinomycetes</taxon>
        <taxon>Kitasatosporales</taxon>
        <taxon>Streptomycetaceae</taxon>
        <taxon>Streptomyces</taxon>
        <taxon>Streptomyces phaeochromogenes group</taxon>
    </lineage>
</organism>
<evidence type="ECO:0000256" key="1">
    <source>
        <dbReference type="ARBA" id="ARBA00023172"/>
    </source>
</evidence>
<keyword evidence="3" id="KW-1185">Reference proteome</keyword>
<gene>
    <name evidence="2" type="ORF">OHB35_53060</name>
</gene>
<dbReference type="InterPro" id="IPR011010">
    <property type="entry name" value="DNA_brk_join_enz"/>
</dbReference>
<name>A0ABZ1HTZ2_STRPH</name>
<dbReference type="Gene3D" id="1.10.443.10">
    <property type="entry name" value="Intergrase catalytic core"/>
    <property type="match status" value="1"/>
</dbReference>
<dbReference type="SUPFAM" id="SSF56349">
    <property type="entry name" value="DNA breaking-rejoining enzymes"/>
    <property type="match status" value="1"/>
</dbReference>
<proteinExistence type="predicted"/>
<accession>A0ABZ1HTZ2</accession>
<reference evidence="2 3" key="1">
    <citation type="submission" date="2022-10" db="EMBL/GenBank/DDBJ databases">
        <title>The complete genomes of actinobacterial strains from the NBC collection.</title>
        <authorList>
            <person name="Joergensen T.S."/>
            <person name="Alvarez Arevalo M."/>
            <person name="Sterndorff E.B."/>
            <person name="Faurdal D."/>
            <person name="Vuksanovic O."/>
            <person name="Mourched A.-S."/>
            <person name="Charusanti P."/>
            <person name="Shaw S."/>
            <person name="Blin K."/>
            <person name="Weber T."/>
        </authorList>
    </citation>
    <scope>NUCLEOTIDE SEQUENCE [LARGE SCALE GENOMIC DNA]</scope>
    <source>
        <strain evidence="2 3">NBC 01752</strain>
    </source>
</reference>
<evidence type="ECO:0000313" key="3">
    <source>
        <dbReference type="Proteomes" id="UP001340816"/>
    </source>
</evidence>